<dbReference type="InterPro" id="IPR013216">
    <property type="entry name" value="Methyltransf_11"/>
</dbReference>
<comment type="caution">
    <text evidence="3">The sequence shown here is derived from an EMBL/GenBank/DDBJ whole genome shotgun (WGS) entry which is preliminary data.</text>
</comment>
<dbReference type="Proteomes" id="UP000179164">
    <property type="component" value="Unassembled WGS sequence"/>
</dbReference>
<keyword evidence="1" id="KW-0808">Transferase</keyword>
<feature type="domain" description="Methyltransferase type 11" evidence="2">
    <location>
        <begin position="42"/>
        <end position="131"/>
    </location>
</feature>
<accession>A0A1G2B189</accession>
<evidence type="ECO:0000313" key="4">
    <source>
        <dbReference type="Proteomes" id="UP000179164"/>
    </source>
</evidence>
<evidence type="ECO:0000259" key="2">
    <source>
        <dbReference type="Pfam" id="PF08241"/>
    </source>
</evidence>
<name>A0A1G2B189_9BACT</name>
<dbReference type="InterPro" id="IPR029063">
    <property type="entry name" value="SAM-dependent_MTases_sf"/>
</dbReference>
<dbReference type="CDD" id="cd02440">
    <property type="entry name" value="AdoMet_MTases"/>
    <property type="match status" value="1"/>
</dbReference>
<proteinExistence type="predicted"/>
<sequence>MDDSMYPVFSRERERHWWFAGRRKIFLSALRRSIHTHDASVLDVGCGPGGNLPLLATFGRVVGLDMHADAVSRAKKLAYEKVIQADAMHMPFTDGMFDIVAAVDIIEHVDDDAGLIYELNRVLKPGGILFITTAAFPFLWSRLDDLSHHRRRYTRTSLMVAVKSVGADTLLMRYYNVWLFPLIAAFRLFAKICAGDHSQGADQLRDLRTPQHCINTLLKAILASERFVSSIPFPFGVSLYGIFRKP</sequence>
<dbReference type="PANTHER" id="PTHR44068">
    <property type="entry name" value="ZGC:194242"/>
    <property type="match status" value="1"/>
</dbReference>
<organism evidence="3 4">
    <name type="scientific">Candidatus Kerfeldbacteria bacterium RIFCSPLOWO2_01_FULL_48_11</name>
    <dbReference type="NCBI Taxonomy" id="1798543"/>
    <lineage>
        <taxon>Bacteria</taxon>
        <taxon>Candidatus Kerfeldiibacteriota</taxon>
    </lineage>
</organism>
<reference evidence="3 4" key="1">
    <citation type="journal article" date="2016" name="Nat. Commun.">
        <title>Thousands of microbial genomes shed light on interconnected biogeochemical processes in an aquifer system.</title>
        <authorList>
            <person name="Anantharaman K."/>
            <person name="Brown C.T."/>
            <person name="Hug L.A."/>
            <person name="Sharon I."/>
            <person name="Castelle C.J."/>
            <person name="Probst A.J."/>
            <person name="Thomas B.C."/>
            <person name="Singh A."/>
            <person name="Wilkins M.J."/>
            <person name="Karaoz U."/>
            <person name="Brodie E.L."/>
            <person name="Williams K.H."/>
            <person name="Hubbard S.S."/>
            <person name="Banfield J.F."/>
        </authorList>
    </citation>
    <scope>NUCLEOTIDE SEQUENCE [LARGE SCALE GENOMIC DNA]</scope>
</reference>
<dbReference type="Gene3D" id="3.40.50.150">
    <property type="entry name" value="Vaccinia Virus protein VP39"/>
    <property type="match status" value="1"/>
</dbReference>
<protein>
    <recommendedName>
        <fullName evidence="2">Methyltransferase type 11 domain-containing protein</fullName>
    </recommendedName>
</protein>
<gene>
    <name evidence="3" type="ORF">A2898_05450</name>
</gene>
<evidence type="ECO:0000256" key="1">
    <source>
        <dbReference type="ARBA" id="ARBA00022679"/>
    </source>
</evidence>
<evidence type="ECO:0000313" key="3">
    <source>
        <dbReference type="EMBL" id="OGY82449.1"/>
    </source>
</evidence>
<dbReference type="Pfam" id="PF08241">
    <property type="entry name" value="Methyltransf_11"/>
    <property type="match status" value="1"/>
</dbReference>
<dbReference type="AlphaFoldDB" id="A0A1G2B189"/>
<dbReference type="GO" id="GO:0008757">
    <property type="term" value="F:S-adenosylmethionine-dependent methyltransferase activity"/>
    <property type="evidence" value="ECO:0007669"/>
    <property type="project" value="InterPro"/>
</dbReference>
<dbReference type="PANTHER" id="PTHR44068:SF11">
    <property type="entry name" value="GERANYL DIPHOSPHATE 2-C-METHYLTRANSFERASE"/>
    <property type="match status" value="1"/>
</dbReference>
<dbReference type="SUPFAM" id="SSF53335">
    <property type="entry name" value="S-adenosyl-L-methionine-dependent methyltransferases"/>
    <property type="match status" value="1"/>
</dbReference>
<dbReference type="EMBL" id="MHKE01000020">
    <property type="protein sequence ID" value="OGY82449.1"/>
    <property type="molecule type" value="Genomic_DNA"/>
</dbReference>
<dbReference type="InterPro" id="IPR050447">
    <property type="entry name" value="Erg6_SMT_methyltransf"/>
</dbReference>
<dbReference type="STRING" id="1798543.A2898_05450"/>